<feature type="transmembrane region" description="Helical" evidence="9">
    <location>
        <begin position="267"/>
        <end position="292"/>
    </location>
</feature>
<dbReference type="SMART" id="SM00382">
    <property type="entry name" value="AAA"/>
    <property type="match status" value="1"/>
</dbReference>
<evidence type="ECO:0000256" key="2">
    <source>
        <dbReference type="ARBA" id="ARBA00005417"/>
    </source>
</evidence>
<evidence type="ECO:0000256" key="3">
    <source>
        <dbReference type="ARBA" id="ARBA00022692"/>
    </source>
</evidence>
<dbReference type="OrthoDB" id="9808328at2"/>
<feature type="transmembrane region" description="Helical" evidence="9">
    <location>
        <begin position="80"/>
        <end position="100"/>
    </location>
</feature>
<feature type="transmembrane region" description="Helical" evidence="9">
    <location>
        <begin position="38"/>
        <end position="60"/>
    </location>
</feature>
<dbReference type="SUPFAM" id="SSF90123">
    <property type="entry name" value="ABC transporter transmembrane region"/>
    <property type="match status" value="1"/>
</dbReference>
<evidence type="ECO:0000256" key="8">
    <source>
        <dbReference type="ARBA" id="ARBA00024725"/>
    </source>
</evidence>
<accession>A0A4D7B7F1</accession>
<feature type="domain" description="ABC transmembrane type-1" evidence="11">
    <location>
        <begin position="40"/>
        <end position="319"/>
    </location>
</feature>
<evidence type="ECO:0000259" key="11">
    <source>
        <dbReference type="PROSITE" id="PS50929"/>
    </source>
</evidence>
<dbReference type="GO" id="GO:0005524">
    <property type="term" value="F:ATP binding"/>
    <property type="evidence" value="ECO:0007669"/>
    <property type="project" value="UniProtKB-KW"/>
</dbReference>
<dbReference type="InterPro" id="IPR003439">
    <property type="entry name" value="ABC_transporter-like_ATP-bd"/>
</dbReference>
<dbReference type="KEGG" id="pstg:E8M01_20115"/>
<evidence type="ECO:0000313" key="12">
    <source>
        <dbReference type="EMBL" id="QCI66320.1"/>
    </source>
</evidence>
<dbReference type="PROSITE" id="PS50929">
    <property type="entry name" value="ABC_TM1F"/>
    <property type="match status" value="1"/>
</dbReference>
<dbReference type="PANTHER" id="PTHR43394:SF1">
    <property type="entry name" value="ATP-BINDING CASSETTE SUB-FAMILY B MEMBER 10, MITOCHONDRIAL"/>
    <property type="match status" value="1"/>
</dbReference>
<dbReference type="EMBL" id="CP039690">
    <property type="protein sequence ID" value="QCI66320.1"/>
    <property type="molecule type" value="Genomic_DNA"/>
</dbReference>
<organism evidence="12 13">
    <name type="scientific">Phreatobacter stygius</name>
    <dbReference type="NCBI Taxonomy" id="1940610"/>
    <lineage>
        <taxon>Bacteria</taxon>
        <taxon>Pseudomonadati</taxon>
        <taxon>Pseudomonadota</taxon>
        <taxon>Alphaproteobacteria</taxon>
        <taxon>Hyphomicrobiales</taxon>
        <taxon>Phreatobacteraceae</taxon>
        <taxon>Phreatobacter</taxon>
    </lineage>
</organism>
<dbReference type="GO" id="GO:0005886">
    <property type="term" value="C:plasma membrane"/>
    <property type="evidence" value="ECO:0007669"/>
    <property type="project" value="UniProtKB-SubCell"/>
</dbReference>
<evidence type="ECO:0000256" key="1">
    <source>
        <dbReference type="ARBA" id="ARBA00004651"/>
    </source>
</evidence>
<dbReference type="AlphaFoldDB" id="A0A4D7B7F1"/>
<dbReference type="GO" id="GO:0015421">
    <property type="term" value="F:ABC-type oligopeptide transporter activity"/>
    <property type="evidence" value="ECO:0007669"/>
    <property type="project" value="TreeGrafter"/>
</dbReference>
<keyword evidence="13" id="KW-1185">Reference proteome</keyword>
<proteinExistence type="inferred from homology"/>
<dbReference type="InterPro" id="IPR003593">
    <property type="entry name" value="AAA+_ATPase"/>
</dbReference>
<dbReference type="InterPro" id="IPR011527">
    <property type="entry name" value="ABC1_TM_dom"/>
</dbReference>
<keyword evidence="7 9" id="KW-0472">Membrane</keyword>
<dbReference type="PROSITE" id="PS50893">
    <property type="entry name" value="ABC_TRANSPORTER_2"/>
    <property type="match status" value="1"/>
</dbReference>
<keyword evidence="5 12" id="KW-0067">ATP-binding</keyword>
<dbReference type="Gene3D" id="3.40.50.300">
    <property type="entry name" value="P-loop containing nucleotide triphosphate hydrolases"/>
    <property type="match status" value="1"/>
</dbReference>
<keyword evidence="6 9" id="KW-1133">Transmembrane helix</keyword>
<comment type="similarity">
    <text evidence="2">Belongs to the ABC transporter superfamily.</text>
</comment>
<evidence type="ECO:0000256" key="4">
    <source>
        <dbReference type="ARBA" id="ARBA00022741"/>
    </source>
</evidence>
<dbReference type="Gene3D" id="1.20.1560.10">
    <property type="entry name" value="ABC transporter type 1, transmembrane domain"/>
    <property type="match status" value="1"/>
</dbReference>
<dbReference type="PROSITE" id="PS00211">
    <property type="entry name" value="ABC_TRANSPORTER_1"/>
    <property type="match status" value="1"/>
</dbReference>
<evidence type="ECO:0000313" key="13">
    <source>
        <dbReference type="Proteomes" id="UP000298781"/>
    </source>
</evidence>
<dbReference type="RefSeq" id="WP_136961764.1">
    <property type="nucleotide sequence ID" value="NZ_CP039690.1"/>
</dbReference>
<dbReference type="PANTHER" id="PTHR43394">
    <property type="entry name" value="ATP-DEPENDENT PERMEASE MDL1, MITOCHONDRIAL"/>
    <property type="match status" value="1"/>
</dbReference>
<keyword evidence="4" id="KW-0547">Nucleotide-binding</keyword>
<feature type="domain" description="ABC transporter" evidence="10">
    <location>
        <begin position="361"/>
        <end position="601"/>
    </location>
</feature>
<dbReference type="InterPro" id="IPR017871">
    <property type="entry name" value="ABC_transporter-like_CS"/>
</dbReference>
<comment type="function">
    <text evidence="8">Part of an ABC transporter complex. Transmembrane domains (TMD) form a pore in the inner membrane and the ATP-binding domain (NBD) is responsible for energy generation.</text>
</comment>
<dbReference type="GO" id="GO:0016887">
    <property type="term" value="F:ATP hydrolysis activity"/>
    <property type="evidence" value="ECO:0007669"/>
    <property type="project" value="InterPro"/>
</dbReference>
<evidence type="ECO:0000256" key="9">
    <source>
        <dbReference type="SAM" id="Phobius"/>
    </source>
</evidence>
<gene>
    <name evidence="12" type="ORF">E8M01_20115</name>
</gene>
<dbReference type="FunFam" id="3.40.50.300:FF:000218">
    <property type="entry name" value="Multidrug ABC transporter ATP-binding protein"/>
    <property type="match status" value="1"/>
</dbReference>
<evidence type="ECO:0000256" key="7">
    <source>
        <dbReference type="ARBA" id="ARBA00023136"/>
    </source>
</evidence>
<name>A0A4D7B7F1_9HYPH</name>
<feature type="transmembrane region" description="Helical" evidence="9">
    <location>
        <begin position="156"/>
        <end position="178"/>
    </location>
</feature>
<reference evidence="12 13" key="1">
    <citation type="submission" date="2019-04" db="EMBL/GenBank/DDBJ databases">
        <title>Phreatobacter aquaticus sp. nov.</title>
        <authorList>
            <person name="Choi A."/>
        </authorList>
    </citation>
    <scope>NUCLEOTIDE SEQUENCE [LARGE SCALE GENOMIC DNA]</scope>
    <source>
        <strain evidence="12 13">KCTC 52518</strain>
    </source>
</reference>
<feature type="transmembrane region" description="Helical" evidence="9">
    <location>
        <begin position="184"/>
        <end position="203"/>
    </location>
</feature>
<dbReference type="InterPro" id="IPR036640">
    <property type="entry name" value="ABC1_TM_sf"/>
</dbReference>
<dbReference type="Proteomes" id="UP000298781">
    <property type="component" value="Chromosome"/>
</dbReference>
<protein>
    <submittedName>
        <fullName evidence="12">ABC transporter ATP-binding protein</fullName>
    </submittedName>
</protein>
<dbReference type="InterPro" id="IPR027417">
    <property type="entry name" value="P-loop_NTPase"/>
</dbReference>
<evidence type="ECO:0000256" key="5">
    <source>
        <dbReference type="ARBA" id="ARBA00022840"/>
    </source>
</evidence>
<keyword evidence="3 9" id="KW-0812">Transmembrane</keyword>
<evidence type="ECO:0000259" key="10">
    <source>
        <dbReference type="PROSITE" id="PS50893"/>
    </source>
</evidence>
<evidence type="ECO:0000256" key="6">
    <source>
        <dbReference type="ARBA" id="ARBA00022989"/>
    </source>
</evidence>
<dbReference type="Pfam" id="PF00664">
    <property type="entry name" value="ABC_membrane"/>
    <property type="match status" value="1"/>
</dbReference>
<sequence length="621" mass="68261">MFRYFESRIDPTAAPPPGDPPASLLAFYWYFTKQAKGVFAAFFVVSLVLALLETSVPYFIGQLVGLLAHTPREALIETAWPTLAMMLVVMLVIRPAVTLLHRLISNQAIVPPFNTLIRWQSHFHVARQSLGFFQNDFAGRIANRVMQAGPSVRETLVALIRSVLHIIFYGLGAVGLMLMQDWRLAMPMIIWVGFYLALLIFTIPRQRELSREASAKRSAVTGKVVDSYTNILTVKLFAKSDDEDRYVRDSMQELTDAFFAQQRMNTLFIFLLTALNALLLTGTGAVAVYLWQLGRVDIATLAMVLPLTSQIIAMSGWVAFEIQGIFENVGMVQESMLSISKPLTMQDEPDAKPLAMTEGEIRFNEVSFGYGRQDMPVIDDLTLVVRPGEKVGLVGRSGAGKSTLVSLLLRFHDAEQGTITIDGQDVRGVTQESLRGAISVVTQDTSLLHRSIRDNILYGRRGATEAMVAAAAEKAQAARFIAGLEDANGRTGYDAYVGERGVKLSGGQRQRIAIARVILKDAPILVLDEATAALDSEVEAAIQDNLADLMAGKTVIAIAHRLSTLQIMDRLVVLDQGRIVEEGTHEALIARGGLYAELWARQSGGFIVEPKRIGEPKQAAE</sequence>
<comment type="subcellular location">
    <subcellularLocation>
        <location evidence="1">Cell membrane</location>
        <topology evidence="1">Multi-pass membrane protein</topology>
    </subcellularLocation>
</comment>
<dbReference type="InterPro" id="IPR039421">
    <property type="entry name" value="Type_1_exporter"/>
</dbReference>
<dbReference type="SUPFAM" id="SSF52540">
    <property type="entry name" value="P-loop containing nucleoside triphosphate hydrolases"/>
    <property type="match status" value="1"/>
</dbReference>
<dbReference type="Pfam" id="PF00005">
    <property type="entry name" value="ABC_tran"/>
    <property type="match status" value="1"/>
</dbReference>